<feature type="compositionally biased region" description="Low complexity" evidence="1">
    <location>
        <begin position="54"/>
        <end position="76"/>
    </location>
</feature>
<evidence type="ECO:0000313" key="3">
    <source>
        <dbReference type="Proteomes" id="UP000014480"/>
    </source>
</evidence>
<proteinExistence type="predicted"/>
<evidence type="ECO:0000256" key="1">
    <source>
        <dbReference type="SAM" id="MobiDB-lite"/>
    </source>
</evidence>
<feature type="region of interest" description="Disordered" evidence="1">
    <location>
        <begin position="54"/>
        <end position="114"/>
    </location>
</feature>
<dbReference type="Pfam" id="PF04450">
    <property type="entry name" value="BSP"/>
    <property type="match status" value="1"/>
</dbReference>
<sequence>MVLPAPGSDLMLWASCFTSRIPYTALPATLKLAASPSLRFRMVLPSNTTPAPTPSALFLPAMSSTTAPSSSEDTQPTPAPPAATPLPFRPKSPAQEQQPIPAAHRPRPSDPNVKFDLPKLRLEIRDLNHPAAVHFLSAVNTSHALATAVTSVLTLLYESPSCPTTHIPPTRSVTLILRDMGGVAYTTGSDLDDDHKEIHFSLPYIAGIAAERRTDEIMGVLTHEMVHCYQWNARGSCPGGLIEGIADWVRLNSQLSPPHWKRDSSGNWDGGYQHTAYFLEYLEGRFGKGTVGKLNEKLRKQHYREKEFWTEALGRPVEQLWKDYGEKLKDDEAVLVNKDDISDDDVRLGRLRAADEVPLQE</sequence>
<protein>
    <recommendedName>
        <fullName evidence="4">Pbsp domain-containing protein</fullName>
    </recommendedName>
</protein>
<comment type="caution">
    <text evidence="2">The sequence shown here is derived from an EMBL/GenBank/DDBJ whole genome shotgun (WGS) entry which is preliminary data.</text>
</comment>
<dbReference type="EMBL" id="AMCV02000009">
    <property type="protein sequence ID" value="TDZ22875.1"/>
    <property type="molecule type" value="Genomic_DNA"/>
</dbReference>
<evidence type="ECO:0008006" key="4">
    <source>
        <dbReference type="Google" id="ProtNLM"/>
    </source>
</evidence>
<name>A0A484FYU0_COLOR</name>
<dbReference type="PANTHER" id="PTHR33321">
    <property type="match status" value="1"/>
</dbReference>
<keyword evidence="3" id="KW-1185">Reference proteome</keyword>
<dbReference type="InterPro" id="IPR007541">
    <property type="entry name" value="Uncharacterised_BSP"/>
</dbReference>
<reference evidence="3" key="2">
    <citation type="journal article" date="2019" name="Mol. Plant Microbe Interact.">
        <title>Genome sequence resources for four phytopathogenic fungi from the Colletotrichum orbiculare species complex.</title>
        <authorList>
            <person name="Gan P."/>
            <person name="Tsushima A."/>
            <person name="Narusaka M."/>
            <person name="Narusaka Y."/>
            <person name="Takano Y."/>
            <person name="Kubo Y."/>
            <person name="Shirasu K."/>
        </authorList>
    </citation>
    <scope>GENOME REANNOTATION</scope>
    <source>
        <strain evidence="3">104-T / ATCC 96160 / CBS 514.97 / LARS 414 / MAFF 240422</strain>
    </source>
</reference>
<dbReference type="STRING" id="1213857.A0A484FYU0"/>
<organism evidence="2 3">
    <name type="scientific">Colletotrichum orbiculare (strain 104-T / ATCC 96160 / CBS 514.97 / LARS 414 / MAFF 240422)</name>
    <name type="common">Cucumber anthracnose fungus</name>
    <name type="synonym">Colletotrichum lagenarium</name>
    <dbReference type="NCBI Taxonomy" id="1213857"/>
    <lineage>
        <taxon>Eukaryota</taxon>
        <taxon>Fungi</taxon>
        <taxon>Dikarya</taxon>
        <taxon>Ascomycota</taxon>
        <taxon>Pezizomycotina</taxon>
        <taxon>Sordariomycetes</taxon>
        <taxon>Hypocreomycetidae</taxon>
        <taxon>Glomerellales</taxon>
        <taxon>Glomerellaceae</taxon>
        <taxon>Colletotrichum</taxon>
        <taxon>Colletotrichum orbiculare species complex</taxon>
    </lineage>
</organism>
<dbReference type="Proteomes" id="UP000014480">
    <property type="component" value="Unassembled WGS sequence"/>
</dbReference>
<gene>
    <name evidence="2" type="ORF">Cob_v004254</name>
</gene>
<evidence type="ECO:0000313" key="2">
    <source>
        <dbReference type="EMBL" id="TDZ22875.1"/>
    </source>
</evidence>
<accession>A0A484FYU0</accession>
<reference evidence="3" key="1">
    <citation type="journal article" date="2013" name="New Phytol.">
        <title>Comparative genomic and transcriptomic analyses reveal the hemibiotrophic stage shift of Colletotrichum fungi.</title>
        <authorList>
            <person name="Gan P."/>
            <person name="Ikeda K."/>
            <person name="Irieda H."/>
            <person name="Narusaka M."/>
            <person name="O'Connell R.J."/>
            <person name="Narusaka Y."/>
            <person name="Takano Y."/>
            <person name="Kubo Y."/>
            <person name="Shirasu K."/>
        </authorList>
    </citation>
    <scope>NUCLEOTIDE SEQUENCE [LARGE SCALE GENOMIC DNA]</scope>
    <source>
        <strain evidence="3">104-T / ATCC 96160 / CBS 514.97 / LARS 414 / MAFF 240422</strain>
    </source>
</reference>
<dbReference type="PANTHER" id="PTHR33321:SF12">
    <property type="entry name" value="PLANT BASIC SECRETORY PROTEIN (BSP) FAMILY PROTEIN"/>
    <property type="match status" value="1"/>
</dbReference>
<feature type="compositionally biased region" description="Pro residues" evidence="1">
    <location>
        <begin position="77"/>
        <end position="90"/>
    </location>
</feature>
<dbReference type="OrthoDB" id="891726at2759"/>
<dbReference type="AlphaFoldDB" id="A0A484FYU0"/>